<reference evidence="1 2" key="1">
    <citation type="submission" date="2021-02" db="EMBL/GenBank/DDBJ databases">
        <authorList>
            <person name="Park J.-S."/>
        </authorList>
    </citation>
    <scope>NUCLEOTIDE SEQUENCE [LARGE SCALE GENOMIC DNA]</scope>
    <source>
        <strain evidence="1 2">188UL20-2</strain>
    </source>
</reference>
<dbReference type="EMBL" id="JAFEUM010000004">
    <property type="protein sequence ID" value="MBM7037097.1"/>
    <property type="molecule type" value="Genomic_DNA"/>
</dbReference>
<dbReference type="RefSeq" id="WP_205158654.1">
    <property type="nucleotide sequence ID" value="NZ_JAFEUM010000004.1"/>
</dbReference>
<proteinExistence type="predicted"/>
<organism evidence="1 2">
    <name type="scientific">Vibrio ulleungensis</name>
    <dbReference type="NCBI Taxonomy" id="2807619"/>
    <lineage>
        <taxon>Bacteria</taxon>
        <taxon>Pseudomonadati</taxon>
        <taxon>Pseudomonadota</taxon>
        <taxon>Gammaproteobacteria</taxon>
        <taxon>Vibrionales</taxon>
        <taxon>Vibrionaceae</taxon>
        <taxon>Vibrio</taxon>
    </lineage>
</organism>
<evidence type="ECO:0000313" key="2">
    <source>
        <dbReference type="Proteomes" id="UP000809621"/>
    </source>
</evidence>
<accession>A0ABS2HLU6</accession>
<evidence type="ECO:0000313" key="1">
    <source>
        <dbReference type="EMBL" id="MBM7037097.1"/>
    </source>
</evidence>
<sequence>MNIDRLKAAENEFLIRYPQGFSSPEMEQIAKKHKMDKMVADAQAMFAEEAFTRPQQIAEDMVRSVSRSSMVSLFEKPKFRDYVKAMTHDEREALAFSLKDFLYGDQEYGFHTMRDLLLPVKLAKWSLMTIIPNYVKPDDEVFVKPTTAKGVIRLFELENLSYKPTPSYEFYQEYRRQIQQMKTLVDPILTPSNAAFSGFLMMSLTEN</sequence>
<comment type="caution">
    <text evidence="1">The sequence shown here is derived from an EMBL/GenBank/DDBJ whole genome shotgun (WGS) entry which is preliminary data.</text>
</comment>
<dbReference type="Proteomes" id="UP000809621">
    <property type="component" value="Unassembled WGS sequence"/>
</dbReference>
<name>A0ABS2HLU6_9VIBR</name>
<keyword evidence="2" id="KW-1185">Reference proteome</keyword>
<gene>
    <name evidence="1" type="ORF">JQC93_11845</name>
</gene>
<protein>
    <submittedName>
        <fullName evidence="1">Uncharacterized protein</fullName>
    </submittedName>
</protein>